<dbReference type="Pfam" id="PF06429">
    <property type="entry name" value="Flg_bbr_C"/>
    <property type="match status" value="1"/>
</dbReference>
<dbReference type="PANTHER" id="PTHR30033:SF1">
    <property type="entry name" value="FLAGELLAR HOOK-ASSOCIATED PROTEIN 1"/>
    <property type="match status" value="1"/>
</dbReference>
<dbReference type="STRING" id="157783.LK03_12500"/>
<evidence type="ECO:0000256" key="6">
    <source>
        <dbReference type="ARBA" id="ARBA00023143"/>
    </source>
</evidence>
<evidence type="ECO:0000259" key="10">
    <source>
        <dbReference type="Pfam" id="PF21158"/>
    </source>
</evidence>
<keyword evidence="7" id="KW-0175">Coiled coil</keyword>
<proteinExistence type="inferred from homology"/>
<keyword evidence="12" id="KW-0966">Cell projection</keyword>
<feature type="coiled-coil region" evidence="7">
    <location>
        <begin position="162"/>
        <end position="189"/>
    </location>
</feature>
<dbReference type="InterPro" id="IPR002371">
    <property type="entry name" value="FlgK"/>
</dbReference>
<dbReference type="EMBL" id="CP009455">
    <property type="protein sequence ID" value="AIR90061.1"/>
    <property type="molecule type" value="Genomic_DNA"/>
</dbReference>
<dbReference type="PROSITE" id="PS00588">
    <property type="entry name" value="FLAGELLA_BB_ROD"/>
    <property type="match status" value="1"/>
</dbReference>
<dbReference type="InterPro" id="IPR019776">
    <property type="entry name" value="Flagellar_basal_body_rod_CS"/>
</dbReference>
<dbReference type="AlphaFoldDB" id="A0A089WN89"/>
<dbReference type="GO" id="GO:0005198">
    <property type="term" value="F:structural molecule activity"/>
    <property type="evidence" value="ECO:0007669"/>
    <property type="project" value="InterPro"/>
</dbReference>
<dbReference type="OrthoDB" id="9802553at2"/>
<evidence type="ECO:0000256" key="7">
    <source>
        <dbReference type="SAM" id="Coils"/>
    </source>
</evidence>
<keyword evidence="5" id="KW-0964">Secreted</keyword>
<feature type="domain" description="Flagellar basal-body/hook protein C-terminal" evidence="9">
    <location>
        <begin position="640"/>
        <end position="678"/>
    </location>
</feature>
<reference evidence="12 13" key="1">
    <citation type="submission" date="2014-09" db="EMBL/GenBank/DDBJ databases">
        <authorList>
            <person name="Chan K.-G."/>
        </authorList>
    </citation>
    <scope>NUCLEOTIDE SEQUENCE [LARGE SCALE GENOMIC DNA]</scope>
    <source>
        <strain evidence="12 13">ND07</strain>
    </source>
</reference>
<dbReference type="InterPro" id="IPR053927">
    <property type="entry name" value="FlgK_helical"/>
</dbReference>
<feature type="domain" description="Flagellar basal body rod protein N-terminal" evidence="8">
    <location>
        <begin position="7"/>
        <end position="34"/>
    </location>
</feature>
<keyword evidence="6" id="KW-0975">Bacterial flagellum</keyword>
<evidence type="ECO:0000259" key="8">
    <source>
        <dbReference type="Pfam" id="PF00460"/>
    </source>
</evidence>
<evidence type="ECO:0000313" key="12">
    <source>
        <dbReference type="EMBL" id="AIR90061.1"/>
    </source>
</evidence>
<evidence type="ECO:0000256" key="5">
    <source>
        <dbReference type="ARBA" id="ARBA00022525"/>
    </source>
</evidence>
<name>A0A089WN89_9PSED</name>
<evidence type="ECO:0000256" key="1">
    <source>
        <dbReference type="ARBA" id="ARBA00004365"/>
    </source>
</evidence>
<evidence type="ECO:0000259" key="11">
    <source>
        <dbReference type="Pfam" id="PF22638"/>
    </source>
</evidence>
<evidence type="ECO:0000256" key="4">
    <source>
        <dbReference type="ARBA" id="ARBA00016244"/>
    </source>
</evidence>
<dbReference type="eggNOG" id="COG1256">
    <property type="taxonomic scope" value="Bacteria"/>
</dbReference>
<comment type="similarity">
    <text evidence="3">Belongs to the flagella basal body rod proteins family.</text>
</comment>
<dbReference type="Pfam" id="PF00460">
    <property type="entry name" value="Flg_bb_rod"/>
    <property type="match status" value="1"/>
</dbReference>
<comment type="subcellular location">
    <subcellularLocation>
        <location evidence="1">Bacterial flagellum</location>
    </subcellularLocation>
    <subcellularLocation>
        <location evidence="2">Secreted</location>
    </subcellularLocation>
</comment>
<accession>A0A089WN89</accession>
<dbReference type="InterPro" id="IPR049119">
    <property type="entry name" value="FlgK_D2-like"/>
</dbReference>
<dbReference type="GO" id="GO:0044780">
    <property type="term" value="P:bacterial-type flagellum assembly"/>
    <property type="evidence" value="ECO:0007669"/>
    <property type="project" value="InterPro"/>
</dbReference>
<dbReference type="Pfam" id="PF21158">
    <property type="entry name" value="flgK_1st_1"/>
    <property type="match status" value="1"/>
</dbReference>
<dbReference type="NCBIfam" id="TIGR02492">
    <property type="entry name" value="flgK_ends"/>
    <property type="match status" value="1"/>
</dbReference>
<dbReference type="InterPro" id="IPR010930">
    <property type="entry name" value="Flg_bb/hook_C_dom"/>
</dbReference>
<dbReference type="PANTHER" id="PTHR30033">
    <property type="entry name" value="FLAGELLAR HOOK-ASSOCIATED PROTEIN 1"/>
    <property type="match status" value="1"/>
</dbReference>
<dbReference type="Pfam" id="PF22638">
    <property type="entry name" value="FlgK_D1"/>
    <property type="match status" value="1"/>
</dbReference>
<dbReference type="SUPFAM" id="SSF64518">
    <property type="entry name" value="Phase 1 flagellin"/>
    <property type="match status" value="2"/>
</dbReference>
<evidence type="ECO:0000313" key="13">
    <source>
        <dbReference type="Proteomes" id="UP000029493"/>
    </source>
</evidence>
<evidence type="ECO:0000256" key="3">
    <source>
        <dbReference type="ARBA" id="ARBA00009677"/>
    </source>
</evidence>
<dbReference type="PRINTS" id="PR01005">
    <property type="entry name" value="FLGHOOKAP1"/>
</dbReference>
<evidence type="ECO:0000259" key="9">
    <source>
        <dbReference type="Pfam" id="PF06429"/>
    </source>
</evidence>
<keyword evidence="13" id="KW-1185">Reference proteome</keyword>
<dbReference type="InterPro" id="IPR001444">
    <property type="entry name" value="Flag_bb_rod_N"/>
</dbReference>
<protein>
    <recommendedName>
        <fullName evidence="4">Flagellar hook-associated protein 1</fullName>
    </recommendedName>
</protein>
<dbReference type="RefSeq" id="WP_038412672.1">
    <property type="nucleotide sequence ID" value="NZ_CP009455.1"/>
</dbReference>
<keyword evidence="12" id="KW-0969">Cilium</keyword>
<sequence length="680" mass="69993">MTNLISIGLSGLSASQAALSVTSNNIANAATSGYSRQQVIQTSSPSQNIGAGFLGTGTTLSEVRRIYSAYLDNQLQTATSLQADATAFQDQITGIDKLLADRDTGISSVLTGFFSALQTASASPSDVASRQLLLTQAQTLSNRFNAVSGQMSQQNELINSQLQTQAGQVNKLTNNIAEYNKQIVALSASGNAPNSLLDARSEAVRQLNELVGVTVQERDGNFDVSLGSGQALVVGVRANPLSVQPGSADKSQASLQIQYQDFSSDVTSVISGGQIGGLLRYRSDVLMPAMNELGRVALVVSDSINGQLGQGLDANGQFGSNLFSSINSATAIAQRSLASSSNSAGSGNLDVTIANSGALTTYDYEVKFSSANQYSVRRSDGSDMGNFDLSANPAPVIDGFTLALKGGALAAGDSFKVIPTRSAALGISTVTQDANKLAFAAPVSAAAGSGNGGTGTITQPTLGERLDIYGGADTAAVQDAMRSSMPVRLVFQAASNGTQNYTLFDAKGASIGTGSIVPGQDNKLALSVPLRDANGTPLLDGSGNPRTLKVETRIGGSPNGNDTFTLSFNSDGKSDNRNAAQLLALQTKATVGTQSGGGISFTASYASLVEQVGAKANQAKIDGTATDAVLKSAKESRSAVSGVNLDDEAASLVKFQHYYTASSQIIKAAQETFQTLINAL</sequence>
<dbReference type="GO" id="GO:0009424">
    <property type="term" value="C:bacterial-type flagellum hook"/>
    <property type="evidence" value="ECO:0007669"/>
    <property type="project" value="InterPro"/>
</dbReference>
<keyword evidence="12" id="KW-0282">Flagellum</keyword>
<feature type="domain" description="Flagellar hook-associated protein 1 D2-like" evidence="10">
    <location>
        <begin position="338"/>
        <end position="419"/>
    </location>
</feature>
<dbReference type="GO" id="GO:0005576">
    <property type="term" value="C:extracellular region"/>
    <property type="evidence" value="ECO:0007669"/>
    <property type="project" value="UniProtKB-SubCell"/>
</dbReference>
<gene>
    <name evidence="12" type="primary">flgK</name>
    <name evidence="12" type="ORF">LK03_12500</name>
</gene>
<evidence type="ECO:0000256" key="2">
    <source>
        <dbReference type="ARBA" id="ARBA00004613"/>
    </source>
</evidence>
<dbReference type="Proteomes" id="UP000029493">
    <property type="component" value="Chromosome"/>
</dbReference>
<feature type="domain" description="Flagellar hook-associated protein FlgK helical" evidence="11">
    <location>
        <begin position="94"/>
        <end position="323"/>
    </location>
</feature>
<dbReference type="KEGG" id="psw:LK03_12500"/>
<organism evidence="12 13">
    <name type="scientific">Pseudomonas cremoricolorata</name>
    <dbReference type="NCBI Taxonomy" id="157783"/>
    <lineage>
        <taxon>Bacteria</taxon>
        <taxon>Pseudomonadati</taxon>
        <taxon>Pseudomonadota</taxon>
        <taxon>Gammaproteobacteria</taxon>
        <taxon>Pseudomonadales</taxon>
        <taxon>Pseudomonadaceae</taxon>
        <taxon>Pseudomonas</taxon>
    </lineage>
</organism>